<evidence type="ECO:0000313" key="7">
    <source>
        <dbReference type="Proteomes" id="UP000521017"/>
    </source>
</evidence>
<organism evidence="6 7">
    <name type="scientific">Pedobacter cryoconitis</name>
    <dbReference type="NCBI Taxonomy" id="188932"/>
    <lineage>
        <taxon>Bacteria</taxon>
        <taxon>Pseudomonadati</taxon>
        <taxon>Bacteroidota</taxon>
        <taxon>Sphingobacteriia</taxon>
        <taxon>Sphingobacteriales</taxon>
        <taxon>Sphingobacteriaceae</taxon>
        <taxon>Pedobacter</taxon>
    </lineage>
</organism>
<dbReference type="PROSITE" id="PS51257">
    <property type="entry name" value="PROKAR_LIPOPROTEIN"/>
    <property type="match status" value="1"/>
</dbReference>
<reference evidence="6 7" key="1">
    <citation type="submission" date="2020-08" db="EMBL/GenBank/DDBJ databases">
        <title>Genomic Encyclopedia of Type Strains, Phase IV (KMG-V): Genome sequencing to study the core and pangenomes of soil and plant-associated prokaryotes.</title>
        <authorList>
            <person name="Whitman W."/>
        </authorList>
    </citation>
    <scope>NUCLEOTIDE SEQUENCE [LARGE SCALE GENOMIC DNA]</scope>
    <source>
        <strain evidence="6 7">M2T3</strain>
    </source>
</reference>
<dbReference type="AlphaFoldDB" id="A0A7X0J9Y7"/>
<dbReference type="GO" id="GO:0046872">
    <property type="term" value="F:metal ion binding"/>
    <property type="evidence" value="ECO:0007669"/>
    <property type="project" value="UniProtKB-KW"/>
</dbReference>
<keyword evidence="2 4" id="KW-0479">Metal-binding</keyword>
<dbReference type="Proteomes" id="UP000521017">
    <property type="component" value="Unassembled WGS sequence"/>
</dbReference>
<dbReference type="PANTHER" id="PTHR40394:SF2">
    <property type="entry name" value="QUINOL:CYTOCHROME C OXIDOREDUCTASE MEMBRANE PROTEIN"/>
    <property type="match status" value="1"/>
</dbReference>
<evidence type="ECO:0000313" key="6">
    <source>
        <dbReference type="EMBL" id="MBB6502677.1"/>
    </source>
</evidence>
<sequence>MNKNKIVAASFVVFSIVATLSSCRDKNNPGLEYARNMYDHIAYDPDQPNKNFANGQTAQTPPANTDPIGFVKYEYANTKEGYEAAGTNLHNPLAKTPQNLLSGKHYFTVFCSPCHGDKGDGKGHLVQIEKFTGVPAYHGDAASSRGGLMKDLTEGKIYHTIMYGLNNMGSHASQLTPDQRWKVVMYVQQLQKIQ</sequence>
<evidence type="ECO:0000256" key="1">
    <source>
        <dbReference type="ARBA" id="ARBA00022617"/>
    </source>
</evidence>
<dbReference type="PANTHER" id="PTHR40394">
    <property type="entry name" value="LIPOPROTEIN-RELATED"/>
    <property type="match status" value="1"/>
</dbReference>
<evidence type="ECO:0000256" key="2">
    <source>
        <dbReference type="ARBA" id="ARBA00022723"/>
    </source>
</evidence>
<evidence type="ECO:0000259" key="5">
    <source>
        <dbReference type="PROSITE" id="PS51007"/>
    </source>
</evidence>
<dbReference type="PROSITE" id="PS51007">
    <property type="entry name" value="CYTC"/>
    <property type="match status" value="1"/>
</dbReference>
<dbReference type="Pfam" id="PF13442">
    <property type="entry name" value="Cytochrome_CBB3"/>
    <property type="match status" value="1"/>
</dbReference>
<gene>
    <name evidence="6" type="ORF">HDF25_004860</name>
</gene>
<dbReference type="EMBL" id="JACHCC010000015">
    <property type="protein sequence ID" value="MBB6502677.1"/>
    <property type="molecule type" value="Genomic_DNA"/>
</dbReference>
<dbReference type="GO" id="GO:0009055">
    <property type="term" value="F:electron transfer activity"/>
    <property type="evidence" value="ECO:0007669"/>
    <property type="project" value="InterPro"/>
</dbReference>
<feature type="domain" description="Cytochrome c" evidence="5">
    <location>
        <begin position="98"/>
        <end position="191"/>
    </location>
</feature>
<proteinExistence type="predicted"/>
<evidence type="ECO:0000256" key="4">
    <source>
        <dbReference type="PROSITE-ProRule" id="PRU00433"/>
    </source>
</evidence>
<dbReference type="InterPro" id="IPR036909">
    <property type="entry name" value="Cyt_c-like_dom_sf"/>
</dbReference>
<dbReference type="InterPro" id="IPR009056">
    <property type="entry name" value="Cyt_c-like_dom"/>
</dbReference>
<dbReference type="Gene3D" id="1.10.760.10">
    <property type="entry name" value="Cytochrome c-like domain"/>
    <property type="match status" value="1"/>
</dbReference>
<dbReference type="RefSeq" id="WP_260409455.1">
    <property type="nucleotide sequence ID" value="NZ_JACHCC010000015.1"/>
</dbReference>
<name>A0A7X0J9Y7_9SPHI</name>
<evidence type="ECO:0000256" key="3">
    <source>
        <dbReference type="ARBA" id="ARBA00023004"/>
    </source>
</evidence>
<accession>A0A7X0J9Y7</accession>
<protein>
    <submittedName>
        <fullName evidence="6">Mono/diheme cytochrome c family protein</fullName>
    </submittedName>
</protein>
<dbReference type="SUPFAM" id="SSF46626">
    <property type="entry name" value="Cytochrome c"/>
    <property type="match status" value="1"/>
</dbReference>
<keyword evidence="1 4" id="KW-0349">Heme</keyword>
<dbReference type="GO" id="GO:0020037">
    <property type="term" value="F:heme binding"/>
    <property type="evidence" value="ECO:0007669"/>
    <property type="project" value="InterPro"/>
</dbReference>
<comment type="caution">
    <text evidence="6">The sequence shown here is derived from an EMBL/GenBank/DDBJ whole genome shotgun (WGS) entry which is preliminary data.</text>
</comment>
<keyword evidence="3 4" id="KW-0408">Iron</keyword>